<proteinExistence type="predicted"/>
<dbReference type="AlphaFoldDB" id="A0AAE1U457"/>
<dbReference type="EMBL" id="JAWZYT010001796">
    <property type="protein sequence ID" value="KAK4309137.1"/>
    <property type="molecule type" value="Genomic_DNA"/>
</dbReference>
<accession>A0AAE1U457</accession>
<evidence type="ECO:0000313" key="1">
    <source>
        <dbReference type="EMBL" id="KAK4309137.1"/>
    </source>
</evidence>
<reference evidence="1" key="1">
    <citation type="submission" date="2023-11" db="EMBL/GenBank/DDBJ databases">
        <title>Genome assemblies of two species of porcelain crab, Petrolisthes cinctipes and Petrolisthes manimaculis (Anomura: Porcellanidae).</title>
        <authorList>
            <person name="Angst P."/>
        </authorList>
    </citation>
    <scope>NUCLEOTIDE SEQUENCE</scope>
    <source>
        <strain evidence="1">PB745_02</strain>
        <tissue evidence="1">Gill</tissue>
    </source>
</reference>
<keyword evidence="2" id="KW-1185">Reference proteome</keyword>
<evidence type="ECO:0000313" key="2">
    <source>
        <dbReference type="Proteomes" id="UP001292094"/>
    </source>
</evidence>
<name>A0AAE1U457_9EUCA</name>
<dbReference type="Proteomes" id="UP001292094">
    <property type="component" value="Unassembled WGS sequence"/>
</dbReference>
<comment type="caution">
    <text evidence="1">The sequence shown here is derived from an EMBL/GenBank/DDBJ whole genome shotgun (WGS) entry which is preliminary data.</text>
</comment>
<organism evidence="1 2">
    <name type="scientific">Petrolisthes manimaculis</name>
    <dbReference type="NCBI Taxonomy" id="1843537"/>
    <lineage>
        <taxon>Eukaryota</taxon>
        <taxon>Metazoa</taxon>
        <taxon>Ecdysozoa</taxon>
        <taxon>Arthropoda</taxon>
        <taxon>Crustacea</taxon>
        <taxon>Multicrustacea</taxon>
        <taxon>Malacostraca</taxon>
        <taxon>Eumalacostraca</taxon>
        <taxon>Eucarida</taxon>
        <taxon>Decapoda</taxon>
        <taxon>Pleocyemata</taxon>
        <taxon>Anomura</taxon>
        <taxon>Galatheoidea</taxon>
        <taxon>Porcellanidae</taxon>
        <taxon>Petrolisthes</taxon>
    </lineage>
</organism>
<sequence length="79" mass="9158">MDGKCKVTEKIPTSERQKSPHFLLHRGYKTTLPTPSPQLSTADDRWQSQSTWVSRGRIAKCARLKNVCVFPVRTNYFIY</sequence>
<gene>
    <name evidence="1" type="ORF">Pmani_019242</name>
</gene>
<protein>
    <submittedName>
        <fullName evidence="1">Uncharacterized protein</fullName>
    </submittedName>
</protein>